<organism evidence="4 5">
    <name type="scientific">Helianthus annuus</name>
    <name type="common">Common sunflower</name>
    <dbReference type="NCBI Taxonomy" id="4232"/>
    <lineage>
        <taxon>Eukaryota</taxon>
        <taxon>Viridiplantae</taxon>
        <taxon>Streptophyta</taxon>
        <taxon>Embryophyta</taxon>
        <taxon>Tracheophyta</taxon>
        <taxon>Spermatophyta</taxon>
        <taxon>Magnoliopsida</taxon>
        <taxon>eudicotyledons</taxon>
        <taxon>Gunneridae</taxon>
        <taxon>Pentapetalae</taxon>
        <taxon>asterids</taxon>
        <taxon>campanulids</taxon>
        <taxon>Asterales</taxon>
        <taxon>Asteraceae</taxon>
        <taxon>Asteroideae</taxon>
        <taxon>Heliantheae alliance</taxon>
        <taxon>Heliantheae</taxon>
        <taxon>Helianthus</taxon>
    </lineage>
</organism>
<dbReference type="EMBL" id="MNCJ02000329">
    <property type="protein sequence ID" value="KAF5770192.1"/>
    <property type="molecule type" value="Genomic_DNA"/>
</dbReference>
<dbReference type="EMBL" id="CM007903">
    <property type="protein sequence ID" value="OTF99091.1"/>
    <property type="molecule type" value="Genomic_DNA"/>
</dbReference>
<dbReference type="OrthoDB" id="1917735at2759"/>
<dbReference type="FunCoup" id="A0A251SKL4">
    <property type="interactions" value="356"/>
</dbReference>
<name>A0A251SKL4_HELAN</name>
<evidence type="ECO:0000256" key="2">
    <source>
        <dbReference type="SAM" id="MobiDB-lite"/>
    </source>
</evidence>
<dbReference type="Gramene" id="mRNA:HanXRQr2_Chr14g0656741">
    <property type="protein sequence ID" value="CDS:HanXRQr2_Chr14g0656741.1"/>
    <property type="gene ID" value="HanXRQr2_Chr14g0656741"/>
</dbReference>
<evidence type="ECO:0000313" key="4">
    <source>
        <dbReference type="EMBL" id="OTF99091.1"/>
    </source>
</evidence>
<dbReference type="PANTHER" id="PTHR46525">
    <property type="entry name" value="EMB|CAB72159.1"/>
    <property type="match status" value="1"/>
</dbReference>
<comment type="similarity">
    <text evidence="1">Belongs to the senescence regulator S40 family.</text>
</comment>
<proteinExistence type="inferred from homology"/>
<evidence type="ECO:0000256" key="1">
    <source>
        <dbReference type="ARBA" id="ARBA00034773"/>
    </source>
</evidence>
<reference evidence="3" key="3">
    <citation type="submission" date="2020-06" db="EMBL/GenBank/DDBJ databases">
        <title>Helianthus annuus Genome sequencing and assembly Release 2.</title>
        <authorList>
            <person name="Gouzy J."/>
            <person name="Langlade N."/>
            <person name="Munos S."/>
        </authorList>
    </citation>
    <scope>NUCLEOTIDE SEQUENCE</scope>
    <source>
        <tissue evidence="3">Leaves</tissue>
    </source>
</reference>
<accession>A0A251SKL4</accession>
<protein>
    <submittedName>
        <fullName evidence="3">Senescence regulator S40</fullName>
    </submittedName>
</protein>
<dbReference type="InParanoid" id="A0A251SKL4"/>
<dbReference type="OMA" id="YARPNYR"/>
<keyword evidence="5" id="KW-1185">Reference proteome</keyword>
<dbReference type="AlphaFoldDB" id="A0A251SKL4"/>
<dbReference type="Proteomes" id="UP000215914">
    <property type="component" value="Chromosome 14"/>
</dbReference>
<gene>
    <name evidence="4" type="ORF">HannXRQ_Chr14g0452791</name>
    <name evidence="3" type="ORF">HanXRQr2_Chr14g0656741</name>
</gene>
<sequence>MAASNRHFVTPQYRFISGELNNSVTSDPMFEFELNESDVWNNNVSISPELRKPVPSPRISKRSSSVAVNRKPVGGTPASVPVSVPDWSKILKEDYTENRRRDSDDDDLDDDYNSGEEWIPPHEFLARTRMASFSVHEGIGRTLKGRDLSRVRNAIWKKTGFEED</sequence>
<feature type="compositionally biased region" description="Acidic residues" evidence="2">
    <location>
        <begin position="104"/>
        <end position="114"/>
    </location>
</feature>
<feature type="compositionally biased region" description="Basic and acidic residues" evidence="2">
    <location>
        <begin position="89"/>
        <end position="103"/>
    </location>
</feature>
<dbReference type="InterPro" id="IPR007608">
    <property type="entry name" value="Senescence_reg_S40"/>
</dbReference>
<evidence type="ECO:0000313" key="5">
    <source>
        <dbReference type="Proteomes" id="UP000215914"/>
    </source>
</evidence>
<dbReference type="GO" id="GO:0010150">
    <property type="term" value="P:leaf senescence"/>
    <property type="evidence" value="ECO:0007669"/>
    <property type="project" value="UniProtKB-ARBA"/>
</dbReference>
<reference evidence="3 5" key="1">
    <citation type="journal article" date="2017" name="Nature">
        <title>The sunflower genome provides insights into oil metabolism, flowering and Asterid evolution.</title>
        <authorList>
            <person name="Badouin H."/>
            <person name="Gouzy J."/>
            <person name="Grassa C.J."/>
            <person name="Murat F."/>
            <person name="Staton S.E."/>
            <person name="Cottret L."/>
            <person name="Lelandais-Briere C."/>
            <person name="Owens G.L."/>
            <person name="Carrere S."/>
            <person name="Mayjonade B."/>
            <person name="Legrand L."/>
            <person name="Gill N."/>
            <person name="Kane N.C."/>
            <person name="Bowers J.E."/>
            <person name="Hubner S."/>
            <person name="Bellec A."/>
            <person name="Berard A."/>
            <person name="Berges H."/>
            <person name="Blanchet N."/>
            <person name="Boniface M.C."/>
            <person name="Brunel D."/>
            <person name="Catrice O."/>
            <person name="Chaidir N."/>
            <person name="Claudel C."/>
            <person name="Donnadieu C."/>
            <person name="Faraut T."/>
            <person name="Fievet G."/>
            <person name="Helmstetter N."/>
            <person name="King M."/>
            <person name="Knapp S.J."/>
            <person name="Lai Z."/>
            <person name="Le Paslier M.C."/>
            <person name="Lippi Y."/>
            <person name="Lorenzon L."/>
            <person name="Mandel J.R."/>
            <person name="Marage G."/>
            <person name="Marchand G."/>
            <person name="Marquand E."/>
            <person name="Bret-Mestries E."/>
            <person name="Morien E."/>
            <person name="Nambeesan S."/>
            <person name="Nguyen T."/>
            <person name="Pegot-Espagnet P."/>
            <person name="Pouilly N."/>
            <person name="Raftis F."/>
            <person name="Sallet E."/>
            <person name="Schiex T."/>
            <person name="Thomas J."/>
            <person name="Vandecasteele C."/>
            <person name="Vares D."/>
            <person name="Vear F."/>
            <person name="Vautrin S."/>
            <person name="Crespi M."/>
            <person name="Mangin B."/>
            <person name="Burke J.M."/>
            <person name="Salse J."/>
            <person name="Munos S."/>
            <person name="Vincourt P."/>
            <person name="Rieseberg L.H."/>
            <person name="Langlade N.B."/>
        </authorList>
    </citation>
    <scope>NUCLEOTIDE SEQUENCE [LARGE SCALE GENOMIC DNA]</scope>
    <source>
        <strain evidence="5">cv. SF193</strain>
        <tissue evidence="3">Leaves</tissue>
    </source>
</reference>
<evidence type="ECO:0000313" key="3">
    <source>
        <dbReference type="EMBL" id="KAF5770192.1"/>
    </source>
</evidence>
<reference evidence="4" key="2">
    <citation type="submission" date="2017-02" db="EMBL/GenBank/DDBJ databases">
        <title>Sunflower complete genome.</title>
        <authorList>
            <person name="Langlade N."/>
            <person name="Munos S."/>
        </authorList>
    </citation>
    <scope>NUCLEOTIDE SEQUENCE [LARGE SCALE GENOMIC DNA]</scope>
    <source>
        <tissue evidence="4">Leaves</tissue>
    </source>
</reference>
<dbReference type="Pfam" id="PF04520">
    <property type="entry name" value="Senescence_reg"/>
    <property type="match status" value="1"/>
</dbReference>
<dbReference type="PANTHER" id="PTHR46525:SF2">
    <property type="entry name" value="EMB|CAB72159.1"/>
    <property type="match status" value="1"/>
</dbReference>
<feature type="region of interest" description="Disordered" evidence="2">
    <location>
        <begin position="46"/>
        <end position="117"/>
    </location>
</feature>